<name>A0AAW1P395_9CHLO</name>
<sequence>MLQADILLKIRTVPDTARAAAPADSLAVQLASVGNDAASAEDGCEEFFLSKLTPAQLRPGTSFVVTDGQTYFVKIGRTGKHTVNEGEILRRLHNDVQLCHHVPQLLGSCFTSAPGHSNLGVLVMEHAGQRLTDEQWQDPQVVAEVCTALVQFHMRGFVHGDPKPEHVFLKDGRVIWSDWDAEALLTDAGANIAEGDVLPLSVHLSNLPNDHFWGRKTGTNSWAAISQHLGYGPSMLADAQALGYCVAHFLSPEGLPWRNPEIAYHPDLAGEVKALSAMGYGVSLDCGLRLLWSNPANLPDMWEHLWRAVYDVELCLRTEDELQGVANFLATIIEAGTQASEAFKEMTKGLGQPYCHAPAPFQRSRTCLEQTMEGAGQCSGHYGQRSADAARNGEALICSLLQQRVPGKLFAAHNSPRLPAYQYWGMPMPAEVGVVEKGVSCDATFGKPGEQVPHFNKEQECTLQSVGMAALVKPSPRNGGPDLLPEDRSELIGEVLFTRDIRYAEQTFEQLGAALFRAGITHPFI</sequence>
<evidence type="ECO:0008006" key="3">
    <source>
        <dbReference type="Google" id="ProtNLM"/>
    </source>
</evidence>
<dbReference type="Gene3D" id="1.10.510.10">
    <property type="entry name" value="Transferase(Phosphotransferase) domain 1"/>
    <property type="match status" value="1"/>
</dbReference>
<evidence type="ECO:0000313" key="1">
    <source>
        <dbReference type="EMBL" id="KAK9803018.1"/>
    </source>
</evidence>
<proteinExistence type="predicted"/>
<dbReference type="InterPro" id="IPR011009">
    <property type="entry name" value="Kinase-like_dom_sf"/>
</dbReference>
<evidence type="ECO:0000313" key="2">
    <source>
        <dbReference type="Proteomes" id="UP001489004"/>
    </source>
</evidence>
<dbReference type="Proteomes" id="UP001489004">
    <property type="component" value="Unassembled WGS sequence"/>
</dbReference>
<gene>
    <name evidence="1" type="ORF">WJX72_001781</name>
</gene>
<dbReference type="EMBL" id="JALJOR010000025">
    <property type="protein sequence ID" value="KAK9803018.1"/>
    <property type="molecule type" value="Genomic_DNA"/>
</dbReference>
<protein>
    <recommendedName>
        <fullName evidence="3">Protein kinase domain-containing protein</fullName>
    </recommendedName>
</protein>
<dbReference type="AlphaFoldDB" id="A0AAW1P395"/>
<keyword evidence="2" id="KW-1185">Reference proteome</keyword>
<dbReference type="SUPFAM" id="SSF56112">
    <property type="entry name" value="Protein kinase-like (PK-like)"/>
    <property type="match status" value="1"/>
</dbReference>
<accession>A0AAW1P395</accession>
<organism evidence="1 2">
    <name type="scientific">[Myrmecia] bisecta</name>
    <dbReference type="NCBI Taxonomy" id="41462"/>
    <lineage>
        <taxon>Eukaryota</taxon>
        <taxon>Viridiplantae</taxon>
        <taxon>Chlorophyta</taxon>
        <taxon>core chlorophytes</taxon>
        <taxon>Trebouxiophyceae</taxon>
        <taxon>Trebouxiales</taxon>
        <taxon>Trebouxiaceae</taxon>
        <taxon>Myrmecia</taxon>
    </lineage>
</organism>
<comment type="caution">
    <text evidence="1">The sequence shown here is derived from an EMBL/GenBank/DDBJ whole genome shotgun (WGS) entry which is preliminary data.</text>
</comment>
<reference evidence="1 2" key="1">
    <citation type="journal article" date="2024" name="Nat. Commun.">
        <title>Phylogenomics reveals the evolutionary origins of lichenization in chlorophyte algae.</title>
        <authorList>
            <person name="Puginier C."/>
            <person name="Libourel C."/>
            <person name="Otte J."/>
            <person name="Skaloud P."/>
            <person name="Haon M."/>
            <person name="Grisel S."/>
            <person name="Petersen M."/>
            <person name="Berrin J.G."/>
            <person name="Delaux P.M."/>
            <person name="Dal Grande F."/>
            <person name="Keller J."/>
        </authorList>
    </citation>
    <scope>NUCLEOTIDE SEQUENCE [LARGE SCALE GENOMIC DNA]</scope>
    <source>
        <strain evidence="1 2">SAG 2043</strain>
    </source>
</reference>